<organism evidence="1 2">
    <name type="scientific">Sphagnum jensenii</name>
    <dbReference type="NCBI Taxonomy" id="128206"/>
    <lineage>
        <taxon>Eukaryota</taxon>
        <taxon>Viridiplantae</taxon>
        <taxon>Streptophyta</taxon>
        <taxon>Embryophyta</taxon>
        <taxon>Bryophyta</taxon>
        <taxon>Sphagnophytina</taxon>
        <taxon>Sphagnopsida</taxon>
        <taxon>Sphagnales</taxon>
        <taxon>Sphagnaceae</taxon>
        <taxon>Sphagnum</taxon>
    </lineage>
</organism>
<dbReference type="PANTHER" id="PTHR37067:SF3">
    <property type="entry name" value="PX DOMAIN-CONTAINING PROTEIN"/>
    <property type="match status" value="1"/>
</dbReference>
<sequence length="230" mass="26025">MAFFKKVPDTTTSYCITVKNMKQFELALDHTSIGLSFHQTSAIIDQHKEAFGNAKLVGLNDHIVSQYVHIGVAINLQHISDILSSPRVWLFALATNSSTHRSVLYLDIRIRVCPNGSLENLHLIAMPFYDCHTAENIAAMICRILDALYARWQFKIIAFSTDGESTDGKNMMIGRHIGVVTRIDHDSKTKFMCIWCAPHQIDIVLKDVSHSLDDRLFDKTAHDFSVHPRC</sequence>
<dbReference type="PANTHER" id="PTHR37067">
    <property type="entry name" value="PX DOMAIN-CONTAINING PROTEIN"/>
    <property type="match status" value="1"/>
</dbReference>
<protein>
    <recommendedName>
        <fullName evidence="3">DUF4371 domain-containing protein</fullName>
    </recommendedName>
</protein>
<proteinExistence type="predicted"/>
<accession>A0ABP0WHQ6</accession>
<name>A0ABP0WHQ6_9BRYO</name>
<dbReference type="Proteomes" id="UP001497444">
    <property type="component" value="Chromosome 18"/>
</dbReference>
<evidence type="ECO:0008006" key="3">
    <source>
        <dbReference type="Google" id="ProtNLM"/>
    </source>
</evidence>
<reference evidence="1" key="1">
    <citation type="submission" date="2024-02" db="EMBL/GenBank/DDBJ databases">
        <authorList>
            <consortium name="ELIXIR-Norway"/>
            <consortium name="Elixir Norway"/>
        </authorList>
    </citation>
    <scope>NUCLEOTIDE SEQUENCE</scope>
</reference>
<keyword evidence="2" id="KW-1185">Reference proteome</keyword>
<dbReference type="EMBL" id="OZ020113">
    <property type="protein sequence ID" value="CAK9265937.1"/>
    <property type="molecule type" value="Genomic_DNA"/>
</dbReference>
<gene>
    <name evidence="1" type="ORF">CSSPJE1EN1_LOCUS11415</name>
</gene>
<evidence type="ECO:0000313" key="1">
    <source>
        <dbReference type="EMBL" id="CAK9265937.1"/>
    </source>
</evidence>
<evidence type="ECO:0000313" key="2">
    <source>
        <dbReference type="Proteomes" id="UP001497444"/>
    </source>
</evidence>